<dbReference type="EMBL" id="CP013729">
    <property type="protein sequence ID" value="ALV06450.1"/>
    <property type="molecule type" value="Genomic_DNA"/>
</dbReference>
<reference evidence="1 2" key="1">
    <citation type="submission" date="2015-12" db="EMBL/GenBank/DDBJ databases">
        <title>Complete genome of Roseateles depolymerans KCTC 42856.</title>
        <authorList>
            <person name="Kim K.M."/>
        </authorList>
    </citation>
    <scope>NUCLEOTIDE SEQUENCE [LARGE SCALE GENOMIC DNA]</scope>
    <source>
        <strain evidence="1 2">KCTC 42856</strain>
    </source>
</reference>
<protein>
    <submittedName>
        <fullName evidence="1">Uncharacterized protein</fullName>
    </submittedName>
</protein>
<sequence length="189" mass="20941">MDPTNSVLIILGLPLGLFASVALAARRMSWMRAHRKIFTHSKKSIGLYLAFSGLVLLVAYFPIVTALLDLQHRGPLVPAEYHELLLISIVGCAFAAWGSLPPFFEYATIEERRIHWHPALGLRRTVNIDDVLDATLAKGPNSMGVALKTSKSSHYLKASLEPEFWTTLLKLRPAFPFSPAVRKALQIAP</sequence>
<dbReference type="KEGG" id="rdp:RD2015_1974"/>
<proteinExistence type="predicted"/>
<dbReference type="OrthoDB" id="9931452at2"/>
<dbReference type="AlphaFoldDB" id="A0A0U3LJ55"/>
<organism evidence="1 2">
    <name type="scientific">Roseateles depolymerans</name>
    <dbReference type="NCBI Taxonomy" id="76731"/>
    <lineage>
        <taxon>Bacteria</taxon>
        <taxon>Pseudomonadati</taxon>
        <taxon>Pseudomonadota</taxon>
        <taxon>Betaproteobacteria</taxon>
        <taxon>Burkholderiales</taxon>
        <taxon>Sphaerotilaceae</taxon>
        <taxon>Roseateles</taxon>
    </lineage>
</organism>
<keyword evidence="2" id="KW-1185">Reference proteome</keyword>
<dbReference type="STRING" id="76731.RD2015_1974"/>
<accession>A0A0U3LJ55</accession>
<evidence type="ECO:0000313" key="2">
    <source>
        <dbReference type="Proteomes" id="UP000060699"/>
    </source>
</evidence>
<gene>
    <name evidence="1" type="ORF">RD2015_1974</name>
</gene>
<evidence type="ECO:0000313" key="1">
    <source>
        <dbReference type="EMBL" id="ALV06450.1"/>
    </source>
</evidence>
<dbReference type="RefSeq" id="WP_058934733.1">
    <property type="nucleotide sequence ID" value="NZ_CP013729.1"/>
</dbReference>
<name>A0A0U3LJ55_9BURK</name>
<dbReference type="Proteomes" id="UP000060699">
    <property type="component" value="Chromosome"/>
</dbReference>